<protein>
    <submittedName>
        <fullName evidence="1">Uncharacterized protein</fullName>
    </submittedName>
</protein>
<dbReference type="EMBL" id="OV170221">
    <property type="protein sequence ID" value="CAH0712765.1"/>
    <property type="molecule type" value="Genomic_DNA"/>
</dbReference>
<gene>
    <name evidence="1" type="ORF">BINO364_LOCUS4</name>
</gene>
<reference evidence="1" key="1">
    <citation type="submission" date="2021-12" db="EMBL/GenBank/DDBJ databases">
        <authorList>
            <person name="Martin H S."/>
        </authorList>
    </citation>
    <scope>NUCLEOTIDE SEQUENCE</scope>
</reference>
<dbReference type="AlphaFoldDB" id="A0A8S4HV00"/>
<name>A0A8S4HV00_9NEOP</name>
<organism evidence="1 2">
    <name type="scientific">Brenthis ino</name>
    <name type="common">lesser marbled fritillary</name>
    <dbReference type="NCBI Taxonomy" id="405034"/>
    <lineage>
        <taxon>Eukaryota</taxon>
        <taxon>Metazoa</taxon>
        <taxon>Ecdysozoa</taxon>
        <taxon>Arthropoda</taxon>
        <taxon>Hexapoda</taxon>
        <taxon>Insecta</taxon>
        <taxon>Pterygota</taxon>
        <taxon>Neoptera</taxon>
        <taxon>Endopterygota</taxon>
        <taxon>Lepidoptera</taxon>
        <taxon>Glossata</taxon>
        <taxon>Ditrysia</taxon>
        <taxon>Papilionoidea</taxon>
        <taxon>Nymphalidae</taxon>
        <taxon>Heliconiinae</taxon>
        <taxon>Argynnini</taxon>
        <taxon>Brenthis</taxon>
    </lineage>
</organism>
<dbReference type="Proteomes" id="UP000838878">
    <property type="component" value="Chromosome 1"/>
</dbReference>
<proteinExistence type="predicted"/>
<keyword evidence="2" id="KW-1185">Reference proteome</keyword>
<sequence length="138" mass="15462">MSWYGTLGSRVWLVRDGFDTFAQRWACDYTTSGRRRLQDTQVQAAISTDKTRWNDVAGTCCLLRICIVAPVCAPCVDAVSPRSVLRCTRVSAFASSQSKIKNHTKPNQENVKSAQKHNPQTNFHRKLCKNGAAMLKDL</sequence>
<evidence type="ECO:0000313" key="2">
    <source>
        <dbReference type="Proteomes" id="UP000838878"/>
    </source>
</evidence>
<feature type="non-terminal residue" evidence="1">
    <location>
        <position position="138"/>
    </location>
</feature>
<accession>A0A8S4HV00</accession>
<evidence type="ECO:0000313" key="1">
    <source>
        <dbReference type="EMBL" id="CAH0712765.1"/>
    </source>
</evidence>